<organism evidence="3">
    <name type="scientific">viral metagenome</name>
    <dbReference type="NCBI Taxonomy" id="1070528"/>
    <lineage>
        <taxon>unclassified sequences</taxon>
        <taxon>metagenomes</taxon>
        <taxon>organismal metagenomes</taxon>
    </lineage>
</organism>
<feature type="compositionally biased region" description="Low complexity" evidence="2">
    <location>
        <begin position="165"/>
        <end position="225"/>
    </location>
</feature>
<name>A0A6C0E3X4_9ZZZZ</name>
<evidence type="ECO:0000256" key="2">
    <source>
        <dbReference type="SAM" id="MobiDB-lite"/>
    </source>
</evidence>
<protein>
    <recommendedName>
        <fullName evidence="4">Collagen-like protein</fullName>
    </recommendedName>
</protein>
<proteinExistence type="predicted"/>
<evidence type="ECO:0008006" key="4">
    <source>
        <dbReference type="Google" id="ProtNLM"/>
    </source>
</evidence>
<accession>A0A6C0E3X4</accession>
<dbReference type="EMBL" id="MN739735">
    <property type="protein sequence ID" value="QHT23744.1"/>
    <property type="molecule type" value="Genomic_DNA"/>
</dbReference>
<keyword evidence="1" id="KW-0677">Repeat</keyword>
<sequence>MKILLDMINLLNKENEDIILIEKLKRFNHKLNKNCDDTEKILVLFETLYSDLSTLNKQYPYLNDIVLCLVDIFDKLVKEAKRKTKHEHLLKQNIHKIRCENDTLHHHNTKLSCENETLHHHNKGSKCDKNKKCHSIINPMVECNITINGSYTIITGTIGTGNTGSSGPTGSIGSSGPTGSIGSSGPTGSIGSSGPTGSVGSSGPTGSVGSNGATGSVGSNGVTGSIGSNGVTGSVGSNGVTGSVGSNGVTGSVGSNGNTGNIGSSGNI</sequence>
<feature type="region of interest" description="Disordered" evidence="2">
    <location>
        <begin position="246"/>
        <end position="268"/>
    </location>
</feature>
<evidence type="ECO:0000313" key="3">
    <source>
        <dbReference type="EMBL" id="QHT23744.1"/>
    </source>
</evidence>
<dbReference type="Pfam" id="PF01391">
    <property type="entry name" value="Collagen"/>
    <property type="match status" value="1"/>
</dbReference>
<dbReference type="PANTHER" id="PTHR37456">
    <property type="entry name" value="SI:CH211-266K2.1"/>
    <property type="match status" value="1"/>
</dbReference>
<reference evidence="3" key="1">
    <citation type="journal article" date="2020" name="Nature">
        <title>Giant virus diversity and host interactions through global metagenomics.</title>
        <authorList>
            <person name="Schulz F."/>
            <person name="Roux S."/>
            <person name="Paez-Espino D."/>
            <person name="Jungbluth S."/>
            <person name="Walsh D.A."/>
            <person name="Denef V.J."/>
            <person name="McMahon K.D."/>
            <person name="Konstantinidis K.T."/>
            <person name="Eloe-Fadrosh E.A."/>
            <person name="Kyrpides N.C."/>
            <person name="Woyke T."/>
        </authorList>
    </citation>
    <scope>NUCLEOTIDE SEQUENCE</scope>
    <source>
        <strain evidence="3">GVMAG-M-3300023179-132</strain>
    </source>
</reference>
<dbReference type="AlphaFoldDB" id="A0A6C0E3X4"/>
<dbReference type="PANTHER" id="PTHR37456:SF3">
    <property type="entry name" value="COLLAGEN ALPHA-1(XXV) CHAIN"/>
    <property type="match status" value="1"/>
</dbReference>
<dbReference type="InterPro" id="IPR050938">
    <property type="entry name" value="Collagen_Structural_Proteins"/>
</dbReference>
<evidence type="ECO:0000256" key="1">
    <source>
        <dbReference type="ARBA" id="ARBA00022737"/>
    </source>
</evidence>
<dbReference type="InterPro" id="IPR008160">
    <property type="entry name" value="Collagen"/>
</dbReference>
<feature type="region of interest" description="Disordered" evidence="2">
    <location>
        <begin position="162"/>
        <end position="225"/>
    </location>
</feature>